<dbReference type="Proteomes" id="UP000001600">
    <property type="component" value="Chromosome 2"/>
</dbReference>
<dbReference type="HOGENOM" id="CLU_077915_0_0_5"/>
<keyword evidence="2" id="KW-0808">Transferase</keyword>
<sequence length="247" mass="27618">MIIAGSEALKRTKEVLATRFQGYAFAFAAGSIMRGKGKNTSDVDLVVVFDRLATAWRESFVEDHLPFEAFVHDPETLSWFFENDMALGYPIIIHMVASGHILGRDVVQAKACQAHARRLLDQGAPPLSAAKLDALRYQITDLLADLSDERGIEDTRAITAQLYQPLADLMLLTRGRWSGKGKWIPRLLKAFDKVLFEGFDRSFALALAGDAKQLIEFTGAELTRTGGAYFHGDRREASQTARRSRRW</sequence>
<dbReference type="InterPro" id="IPR043519">
    <property type="entry name" value="NT_sf"/>
</dbReference>
<dbReference type="Pfam" id="PF01909">
    <property type="entry name" value="NTP_transf_2"/>
    <property type="match status" value="1"/>
</dbReference>
<dbReference type="Gene3D" id="3.30.460.10">
    <property type="entry name" value="Beta Polymerase, domain 2"/>
    <property type="match status" value="1"/>
</dbReference>
<organism evidence="2 3">
    <name type="scientific">Rhizobium rhizogenes (strain K84 / ATCC BAA-868)</name>
    <name type="common">Agrobacterium radiobacter</name>
    <dbReference type="NCBI Taxonomy" id="311403"/>
    <lineage>
        <taxon>Bacteria</taxon>
        <taxon>Pseudomonadati</taxon>
        <taxon>Pseudomonadota</taxon>
        <taxon>Alphaproteobacteria</taxon>
        <taxon>Hyphomicrobiales</taxon>
        <taxon>Rhizobiaceae</taxon>
        <taxon>Rhizobium/Agrobacterium group</taxon>
        <taxon>Rhizobium</taxon>
    </lineage>
</organism>
<evidence type="ECO:0000259" key="1">
    <source>
        <dbReference type="Pfam" id="PF01909"/>
    </source>
</evidence>
<dbReference type="GO" id="GO:0016779">
    <property type="term" value="F:nucleotidyltransferase activity"/>
    <property type="evidence" value="ECO:0007669"/>
    <property type="project" value="InterPro"/>
</dbReference>
<evidence type="ECO:0000313" key="3">
    <source>
        <dbReference type="Proteomes" id="UP000001600"/>
    </source>
</evidence>
<dbReference type="SUPFAM" id="SSF81301">
    <property type="entry name" value="Nucleotidyltransferase"/>
    <property type="match status" value="1"/>
</dbReference>
<dbReference type="STRING" id="311403.Arad_8453"/>
<evidence type="ECO:0000313" key="2">
    <source>
        <dbReference type="EMBL" id="ACM29724.1"/>
    </source>
</evidence>
<dbReference type="KEGG" id="ara:Arad_8453"/>
<dbReference type="EMBL" id="CP000629">
    <property type="protein sequence ID" value="ACM29724.1"/>
    <property type="molecule type" value="Genomic_DNA"/>
</dbReference>
<reference evidence="2 3" key="1">
    <citation type="journal article" date="2009" name="J. Bacteriol.">
        <title>Genome sequences of three Agrobacterium biovars help elucidate the evolution of multichromosome genomes in bacteria.</title>
        <authorList>
            <person name="Slater S.C."/>
            <person name="Goldman B.S."/>
            <person name="Goodner B."/>
            <person name="Setubal J.C."/>
            <person name="Farrand S.K."/>
            <person name="Nester E.W."/>
            <person name="Burr T.J."/>
            <person name="Banta L."/>
            <person name="Dickerman A.W."/>
            <person name="Paulsen I."/>
            <person name="Otten L."/>
            <person name="Suen G."/>
            <person name="Welch R."/>
            <person name="Almeida N.F."/>
            <person name="Arnold F."/>
            <person name="Burton O.T."/>
            <person name="Du Z."/>
            <person name="Ewing A."/>
            <person name="Godsy E."/>
            <person name="Heisel S."/>
            <person name="Houmiel K.L."/>
            <person name="Jhaveri J."/>
            <person name="Lu J."/>
            <person name="Miller N.M."/>
            <person name="Norton S."/>
            <person name="Chen Q."/>
            <person name="Phoolcharoen W."/>
            <person name="Ohlin V."/>
            <person name="Ondrusek D."/>
            <person name="Pride N."/>
            <person name="Stricklin S.L."/>
            <person name="Sun J."/>
            <person name="Wheeler C."/>
            <person name="Wilson L."/>
            <person name="Zhu H."/>
            <person name="Wood D.W."/>
        </authorList>
    </citation>
    <scope>NUCLEOTIDE SEQUENCE [LARGE SCALE GENOMIC DNA]</scope>
    <source>
        <strain evidence="3">K84 / ATCC BAA-868</strain>
    </source>
</reference>
<proteinExistence type="predicted"/>
<dbReference type="CDD" id="cd05403">
    <property type="entry name" value="NT_KNTase_like"/>
    <property type="match status" value="1"/>
</dbReference>
<dbReference type="InterPro" id="IPR002934">
    <property type="entry name" value="Polymerase_NTP_transf_dom"/>
</dbReference>
<feature type="domain" description="Polymerase nucleotidyl transferase" evidence="1">
    <location>
        <begin position="9"/>
        <end position="53"/>
    </location>
</feature>
<protein>
    <submittedName>
        <fullName evidence="2">Nucleotidyltransferase protein</fullName>
    </submittedName>
</protein>
<dbReference type="eggNOG" id="COG1708">
    <property type="taxonomic scope" value="Bacteria"/>
</dbReference>
<gene>
    <name evidence="2" type="ordered locus">Arad_8453</name>
</gene>
<accession>B9JII2</accession>
<name>B9JII2_RHIR8</name>
<dbReference type="AlphaFoldDB" id="B9JII2"/>